<keyword evidence="2" id="KW-1185">Reference proteome</keyword>
<gene>
    <name evidence="1" type="ORF">K1T71_002931</name>
</gene>
<evidence type="ECO:0000313" key="2">
    <source>
        <dbReference type="Proteomes" id="UP000824533"/>
    </source>
</evidence>
<accession>A0ACC1DAL7</accession>
<proteinExistence type="predicted"/>
<organism evidence="1 2">
    <name type="scientific">Dendrolimus kikuchii</name>
    <dbReference type="NCBI Taxonomy" id="765133"/>
    <lineage>
        <taxon>Eukaryota</taxon>
        <taxon>Metazoa</taxon>
        <taxon>Ecdysozoa</taxon>
        <taxon>Arthropoda</taxon>
        <taxon>Hexapoda</taxon>
        <taxon>Insecta</taxon>
        <taxon>Pterygota</taxon>
        <taxon>Neoptera</taxon>
        <taxon>Endopterygota</taxon>
        <taxon>Lepidoptera</taxon>
        <taxon>Glossata</taxon>
        <taxon>Ditrysia</taxon>
        <taxon>Bombycoidea</taxon>
        <taxon>Lasiocampidae</taxon>
        <taxon>Dendrolimus</taxon>
    </lineage>
</organism>
<dbReference type="Proteomes" id="UP000824533">
    <property type="component" value="Linkage Group LG05"/>
</dbReference>
<evidence type="ECO:0000313" key="1">
    <source>
        <dbReference type="EMBL" id="KAJ0180846.1"/>
    </source>
</evidence>
<name>A0ACC1DAL7_9NEOP</name>
<reference evidence="1 2" key="1">
    <citation type="journal article" date="2021" name="Front. Genet.">
        <title>Chromosome-Level Genome Assembly Reveals Significant Gene Expansion in the Toll and IMD Signaling Pathways of Dendrolimus kikuchii.</title>
        <authorList>
            <person name="Zhou J."/>
            <person name="Wu P."/>
            <person name="Xiong Z."/>
            <person name="Liu N."/>
            <person name="Zhao N."/>
            <person name="Ji M."/>
            <person name="Qiu Y."/>
            <person name="Yang B."/>
        </authorList>
    </citation>
    <scope>NUCLEOTIDE SEQUENCE [LARGE SCALE GENOMIC DNA]</scope>
    <source>
        <strain evidence="1">Ann1</strain>
    </source>
</reference>
<dbReference type="EMBL" id="CM034391">
    <property type="protein sequence ID" value="KAJ0180846.1"/>
    <property type="molecule type" value="Genomic_DNA"/>
</dbReference>
<protein>
    <submittedName>
        <fullName evidence="1">Uncharacterized protein</fullName>
    </submittedName>
</protein>
<comment type="caution">
    <text evidence="1">The sequence shown here is derived from an EMBL/GenBank/DDBJ whole genome shotgun (WGS) entry which is preliminary data.</text>
</comment>
<sequence length="449" mass="50069">MCNVCYKELKGWFKSFTRTEMLLTFLQAVLLIIFVAFLVFLILHFIACSKIHISNDITPILDTAEFYSTTEDNPTENILYPTAHKIISKPSWRSTKAAQTKSRTPASVETGVKCTWKVSQKTEANIHYFYPVTKLQTNKTTRDFIYNNKTVDDVGKDIKIGLTTDLTVENKATSQSSEGDIDFTSETTSDDDRDILSDISEGEDATEANKQHILALVKLKPLKGITFGCILTVVHEYWVLTAASCLEAIEEIDSLDNFIMMEGYGSDYSKNHAVADVQIHSLYQGTNRSYDLVLLKSEDSLVEGELNVVHLPELLDYFLITTGERFTVLGYGPFRTIDNSPLGNSLRRAYVHNLPVRQCPVPSDTWGLRTLRPGEPVAHAPCGTAPICAGVLFSRGTPCYYCAGTPLMHGSVLHGIMSDNQQCGVSCEPQIYVNIAVVKEWLYSVVDNK</sequence>